<dbReference type="InterPro" id="IPR051477">
    <property type="entry name" value="Expansin_CellWall"/>
</dbReference>
<dbReference type="Proteomes" id="UP000002218">
    <property type="component" value="Chromosome"/>
</dbReference>
<keyword evidence="2" id="KW-0812">Transmembrane</keyword>
<sequence length="251" mass="26386" precursor="true">MATGVEPINPEFSLLTESTTPLAGARRPRRRTAVALLIGAVAATLLLAAPPAAAATSGKATHYEATGGSTTNGNCSFPALPADKLYVAVSPTEYAKGAACGTYLDVTGPRGTVRVVVMDKCPECATGHIDLSKTAFAKIGALSDGIIPVTYSTVKNPTVPALNFRFKNGSSRWWFALQVLNHGNRLQSVSVQVNGKWVAATLADYNYWIYQPGAGPGPYTLLVKDIYGQQAIVSGVTMSPTLVQTTTARLK</sequence>
<proteinExistence type="predicted"/>
<dbReference type="EMBL" id="CP001737">
    <property type="protein sequence ID" value="ACV80890.1"/>
    <property type="molecule type" value="Genomic_DNA"/>
</dbReference>
<evidence type="ECO:0000256" key="2">
    <source>
        <dbReference type="SAM" id="Phobius"/>
    </source>
</evidence>
<keyword evidence="2" id="KW-1133">Transmembrane helix</keyword>
<dbReference type="AlphaFoldDB" id="C8X6Z2"/>
<dbReference type="PANTHER" id="PTHR31836">
    <property type="match status" value="1"/>
</dbReference>
<dbReference type="InterPro" id="IPR009009">
    <property type="entry name" value="RlpA-like_DPBB"/>
</dbReference>
<dbReference type="Gene3D" id="2.40.40.10">
    <property type="entry name" value="RlpA-like domain"/>
    <property type="match status" value="1"/>
</dbReference>
<evidence type="ECO:0000313" key="5">
    <source>
        <dbReference type="Proteomes" id="UP000002218"/>
    </source>
</evidence>
<dbReference type="KEGG" id="nml:Namu_4611"/>
<reference evidence="5" key="1">
    <citation type="submission" date="2009-09" db="EMBL/GenBank/DDBJ databases">
        <title>The complete genome of Nakamurella multipartita DSM 44233.</title>
        <authorList>
            <consortium name="US DOE Joint Genome Institute (JGI-PGF)"/>
            <person name="Lucas S."/>
            <person name="Copeland A."/>
            <person name="Lapidus A."/>
            <person name="Glavina del Rio T."/>
            <person name="Dalin E."/>
            <person name="Tice H."/>
            <person name="Bruce D."/>
            <person name="Goodwin L."/>
            <person name="Pitluck S."/>
            <person name="Kyrpides N."/>
            <person name="Mavromatis K."/>
            <person name="Ivanova N."/>
            <person name="Ovchinnikova G."/>
            <person name="Sims D."/>
            <person name="Meincke L."/>
            <person name="Brettin T."/>
            <person name="Detter J.C."/>
            <person name="Han C."/>
            <person name="Larimer F."/>
            <person name="Land M."/>
            <person name="Hauser L."/>
            <person name="Markowitz V."/>
            <person name="Cheng J.-F."/>
            <person name="Hugenholtz P."/>
            <person name="Woyke T."/>
            <person name="Wu D."/>
            <person name="Klenk H.-P."/>
            <person name="Eisen J.A."/>
        </authorList>
    </citation>
    <scope>NUCLEOTIDE SEQUENCE [LARGE SCALE GENOMIC DNA]</scope>
    <source>
        <strain evidence="5">ATCC 700099 / DSM 44233 / CIP 104796 / JCM 9543 / NBRC 105858 / Y-104</strain>
    </source>
</reference>
<dbReference type="InParanoid" id="C8X6Z2"/>
<organism evidence="4 5">
    <name type="scientific">Nakamurella multipartita (strain ATCC 700099 / DSM 44233 / CIP 104796 / JCM 9543 / NBRC 105858 / Y-104)</name>
    <name type="common">Microsphaera multipartita</name>
    <dbReference type="NCBI Taxonomy" id="479431"/>
    <lineage>
        <taxon>Bacteria</taxon>
        <taxon>Bacillati</taxon>
        <taxon>Actinomycetota</taxon>
        <taxon>Actinomycetes</taxon>
        <taxon>Nakamurellales</taxon>
        <taxon>Nakamurellaceae</taxon>
        <taxon>Nakamurella</taxon>
    </lineage>
</organism>
<dbReference type="InterPro" id="IPR049818">
    <property type="entry name" value="Expansin_EXLX1-like"/>
</dbReference>
<dbReference type="CAZy" id="CBM63">
    <property type="family name" value="Carbohydrate-Binding Module Family 63"/>
</dbReference>
<name>C8X6Z2_NAKMY</name>
<evidence type="ECO:0000259" key="3">
    <source>
        <dbReference type="Pfam" id="PF03330"/>
    </source>
</evidence>
<dbReference type="Pfam" id="PF03330">
    <property type="entry name" value="DPBB_1"/>
    <property type="match status" value="1"/>
</dbReference>
<dbReference type="RefSeq" id="WP_015749705.1">
    <property type="nucleotide sequence ID" value="NC_013235.1"/>
</dbReference>
<dbReference type="eggNOG" id="COG4305">
    <property type="taxonomic scope" value="Bacteria"/>
</dbReference>
<dbReference type="CDD" id="cd22272">
    <property type="entry name" value="DPBB_EXLX1-like"/>
    <property type="match status" value="1"/>
</dbReference>
<dbReference type="HOGENOM" id="CLU_026963_1_0_11"/>
<feature type="domain" description="RlpA-like protein double-psi beta-barrel" evidence="3">
    <location>
        <begin position="70"/>
        <end position="151"/>
    </location>
</feature>
<dbReference type="STRING" id="479431.Namu_4611"/>
<dbReference type="NCBIfam" id="NF041144">
    <property type="entry name" value="expansin_EXLX1"/>
    <property type="match status" value="1"/>
</dbReference>
<dbReference type="Gene3D" id="2.60.40.760">
    <property type="entry name" value="Expansin, cellulose-binding-like domain"/>
    <property type="match status" value="1"/>
</dbReference>
<evidence type="ECO:0000256" key="1">
    <source>
        <dbReference type="ARBA" id="ARBA00022729"/>
    </source>
</evidence>
<protein>
    <submittedName>
        <fullName evidence="4">Rare lipoprotein A</fullName>
    </submittedName>
</protein>
<keyword evidence="4" id="KW-0449">Lipoprotein</keyword>
<gene>
    <name evidence="4" type="ordered locus">Namu_4611</name>
</gene>
<keyword evidence="2" id="KW-0472">Membrane</keyword>
<reference evidence="4 5" key="2">
    <citation type="journal article" date="2010" name="Stand. Genomic Sci.">
        <title>Complete genome sequence of Nakamurella multipartita type strain (Y-104).</title>
        <authorList>
            <person name="Tice H."/>
            <person name="Mayilraj S."/>
            <person name="Sims D."/>
            <person name="Lapidus A."/>
            <person name="Nolan M."/>
            <person name="Lucas S."/>
            <person name="Glavina Del Rio T."/>
            <person name="Copeland A."/>
            <person name="Cheng J.F."/>
            <person name="Meincke L."/>
            <person name="Bruce D."/>
            <person name="Goodwin L."/>
            <person name="Pitluck S."/>
            <person name="Ivanova N."/>
            <person name="Mavromatis K."/>
            <person name="Ovchinnikova G."/>
            <person name="Pati A."/>
            <person name="Chen A."/>
            <person name="Palaniappan K."/>
            <person name="Land M."/>
            <person name="Hauser L."/>
            <person name="Chang Y.J."/>
            <person name="Jeffries C.D."/>
            <person name="Detter J.C."/>
            <person name="Brettin T."/>
            <person name="Rohde M."/>
            <person name="Goker M."/>
            <person name="Bristow J."/>
            <person name="Eisen J.A."/>
            <person name="Markowitz V."/>
            <person name="Hugenholtz P."/>
            <person name="Kyrpides N.C."/>
            <person name="Klenk H.P."/>
            <person name="Chen F."/>
        </authorList>
    </citation>
    <scope>NUCLEOTIDE SEQUENCE [LARGE SCALE GENOMIC DNA]</scope>
    <source>
        <strain evidence="5">ATCC 700099 / DSM 44233 / CIP 104796 / JCM 9543 / NBRC 105858 / Y-104</strain>
    </source>
</reference>
<keyword evidence="5" id="KW-1185">Reference proteome</keyword>
<keyword evidence="1" id="KW-0732">Signal</keyword>
<dbReference type="SUPFAM" id="SSF50685">
    <property type="entry name" value="Barwin-like endoglucanases"/>
    <property type="match status" value="1"/>
</dbReference>
<dbReference type="InterPro" id="IPR036908">
    <property type="entry name" value="RlpA-like_sf"/>
</dbReference>
<accession>C8X6Z2</accession>
<feature type="transmembrane region" description="Helical" evidence="2">
    <location>
        <begin position="33"/>
        <end position="53"/>
    </location>
</feature>
<dbReference type="SUPFAM" id="SSF49590">
    <property type="entry name" value="PHL pollen allergen"/>
    <property type="match status" value="1"/>
</dbReference>
<dbReference type="PANTHER" id="PTHR31836:SF21">
    <property type="entry name" value="EXPANSIN-LIKE PROTEIN 7"/>
    <property type="match status" value="1"/>
</dbReference>
<dbReference type="InterPro" id="IPR036749">
    <property type="entry name" value="Expansin_CBD_sf"/>
</dbReference>
<evidence type="ECO:0000313" key="4">
    <source>
        <dbReference type="EMBL" id="ACV80890.1"/>
    </source>
</evidence>